<keyword evidence="4 10" id="KW-0812">Transmembrane</keyword>
<evidence type="ECO:0000256" key="10">
    <source>
        <dbReference type="PROSITE-ProRule" id="PRU01360"/>
    </source>
</evidence>
<gene>
    <name evidence="15" type="ordered locus">Dester_0150</name>
</gene>
<evidence type="ECO:0000256" key="11">
    <source>
        <dbReference type="RuleBase" id="RU003357"/>
    </source>
</evidence>
<dbReference type="KEGG" id="dte:Dester_0150"/>
<evidence type="ECO:0000259" key="13">
    <source>
        <dbReference type="Pfam" id="PF00593"/>
    </source>
</evidence>
<sequence>MIRKILLLSTFFCLPATAQEVVIEASSAVGIDKTEQKITSQYLSLKKDIDLLPGLNLASLSSSVSPRDKIFLRSFSPERVYIYLDEFPLNGSGIRGNFYIDLSTLDPEKIKKLEVIYGPSVIYGSNPGGNIIIKTKGFPTKNTLEINSLTGSFGTIKGSVNYLGSWETNGIELSFGGMKSDGYLRNDFMDSKNGKVTFYHLIGDSTVIKVFAGRYRIKDGIPVLNDPNNAKTNYDSDYPVVKETYFSLACAPYCKLKLIEKEGENYIERTTDRFGVSLSKDTDIGLLNLAIYTNKSYKKERYYGFFKTPAGIKLTYLRFNGQDDRTYGFRTTYENLSILNGEGIGGIEFQNSGYGQIDKNGKPFVAKNHNALRRFALFGEFKKELPLLTIKTGLRVENWKGNSITDAPNIKGTQILPSLTLSKKLGSVELFAGTGRVYRPPRAEEILWYSKEYSDIKSKGYDYDLKAEKGWDYEVGIRKKFPNLKLTARIYRYEIRDFIVSNFEAAKDVLNKSFPDRIIENLDYYRLNGLEISSNWKLLENLSVYTAYSYQDTKTSKSKFTPDKTPDPSVLIPKHKLTTAITKKNLLKRDALKLTGTFYSKRNGYTEKLPGLGVIDVSYSISPVKNITFNFQINNLFDKKYYYVENYEMPGRNYSLSIKALF</sequence>
<evidence type="ECO:0000256" key="8">
    <source>
        <dbReference type="ARBA" id="ARBA00023170"/>
    </source>
</evidence>
<dbReference type="GO" id="GO:0009279">
    <property type="term" value="C:cell outer membrane"/>
    <property type="evidence" value="ECO:0007669"/>
    <property type="project" value="UniProtKB-SubCell"/>
</dbReference>
<dbReference type="InParanoid" id="F0S104"/>
<evidence type="ECO:0000256" key="2">
    <source>
        <dbReference type="ARBA" id="ARBA00022448"/>
    </source>
</evidence>
<keyword evidence="7 10" id="KW-0472">Membrane</keyword>
<evidence type="ECO:0000256" key="5">
    <source>
        <dbReference type="ARBA" id="ARBA00022729"/>
    </source>
</evidence>
<dbReference type="GO" id="GO:0044718">
    <property type="term" value="P:siderophore transmembrane transport"/>
    <property type="evidence" value="ECO:0007669"/>
    <property type="project" value="TreeGrafter"/>
</dbReference>
<dbReference type="Gene3D" id="2.170.130.10">
    <property type="entry name" value="TonB-dependent receptor, plug domain"/>
    <property type="match status" value="1"/>
</dbReference>
<dbReference type="PROSITE" id="PS52016">
    <property type="entry name" value="TONB_DEPENDENT_REC_3"/>
    <property type="match status" value="1"/>
</dbReference>
<dbReference type="InterPro" id="IPR012910">
    <property type="entry name" value="Plug_dom"/>
</dbReference>
<evidence type="ECO:0000256" key="6">
    <source>
        <dbReference type="ARBA" id="ARBA00023077"/>
    </source>
</evidence>
<organism evidence="15 16">
    <name type="scientific">Desulfurobacterium thermolithotrophum (strain DSM 11699 / BSA)</name>
    <dbReference type="NCBI Taxonomy" id="868864"/>
    <lineage>
        <taxon>Bacteria</taxon>
        <taxon>Pseudomonadati</taxon>
        <taxon>Aquificota</taxon>
        <taxon>Aquificia</taxon>
        <taxon>Desulfurobacteriales</taxon>
        <taxon>Desulfurobacteriaceae</taxon>
        <taxon>Desulfurobacterium</taxon>
    </lineage>
</organism>
<dbReference type="PANTHER" id="PTHR30069:SF29">
    <property type="entry name" value="HEMOGLOBIN AND HEMOGLOBIN-HAPTOGLOBIN-BINDING PROTEIN 1-RELATED"/>
    <property type="match status" value="1"/>
</dbReference>
<feature type="domain" description="TonB-dependent receptor-like beta-barrel" evidence="13">
    <location>
        <begin position="266"/>
        <end position="636"/>
    </location>
</feature>
<dbReference type="SUPFAM" id="SSF56935">
    <property type="entry name" value="Porins"/>
    <property type="match status" value="1"/>
</dbReference>
<evidence type="ECO:0000256" key="1">
    <source>
        <dbReference type="ARBA" id="ARBA00004571"/>
    </source>
</evidence>
<dbReference type="GO" id="GO:0015344">
    <property type="term" value="F:siderophore uptake transmembrane transporter activity"/>
    <property type="evidence" value="ECO:0007669"/>
    <property type="project" value="TreeGrafter"/>
</dbReference>
<dbReference type="HOGENOM" id="CLU_414320_0_0_0"/>
<keyword evidence="2 10" id="KW-0813">Transport</keyword>
<comment type="subcellular location">
    <subcellularLocation>
        <location evidence="1 10">Cell outer membrane</location>
        <topology evidence="1 10">Multi-pass membrane protein</topology>
    </subcellularLocation>
</comment>
<evidence type="ECO:0000256" key="7">
    <source>
        <dbReference type="ARBA" id="ARBA00023136"/>
    </source>
</evidence>
<dbReference type="InterPro" id="IPR037066">
    <property type="entry name" value="Plug_dom_sf"/>
</dbReference>
<accession>F0S104</accession>
<proteinExistence type="inferred from homology"/>
<dbReference type="Gene3D" id="2.40.170.20">
    <property type="entry name" value="TonB-dependent receptor, beta-barrel domain"/>
    <property type="match status" value="1"/>
</dbReference>
<reference evidence="15 16" key="1">
    <citation type="journal article" date="2011" name="Stand. Genomic Sci.">
        <title>Complete genome sequence of the thermophilic sulfur-reducer Desulfurobacterium thermolithotrophum type strain (BSA(T)) from a deep-sea hydrothermal vent.</title>
        <authorList>
            <person name="Goker M."/>
            <person name="Daligault H."/>
            <person name="Mwirichia R."/>
            <person name="Lapidus A."/>
            <person name="Lucas S."/>
            <person name="Deshpande S."/>
            <person name="Pagani I."/>
            <person name="Tapia R."/>
            <person name="Cheng J.F."/>
            <person name="Goodwin L."/>
            <person name="Pitluck S."/>
            <person name="Liolios K."/>
            <person name="Ivanova N."/>
            <person name="Mavromatis K."/>
            <person name="Mikhailova N."/>
            <person name="Pati A."/>
            <person name="Chen A."/>
            <person name="Palaniappan K."/>
            <person name="Han C."/>
            <person name="Land M."/>
            <person name="Hauser L."/>
            <person name="Pan C."/>
            <person name="Brambilla E.M."/>
            <person name="Rohde M."/>
            <person name="Spring S."/>
            <person name="Sikorski J."/>
            <person name="Wirth R."/>
            <person name="Detter J.C."/>
            <person name="Woyke T."/>
            <person name="Bristow J."/>
            <person name="Eisen J.A."/>
            <person name="Markowitz V."/>
            <person name="Hugenholtz P."/>
            <person name="Kyrpides N.C."/>
            <person name="Klenk H.P."/>
        </authorList>
    </citation>
    <scope>NUCLEOTIDE SEQUENCE [LARGE SCALE GENOMIC DNA]</scope>
    <source>
        <strain evidence="16">DSM 11699 / BSA</strain>
    </source>
</reference>
<dbReference type="eggNOG" id="COG4771">
    <property type="taxonomic scope" value="Bacteria"/>
</dbReference>
<evidence type="ECO:0000259" key="14">
    <source>
        <dbReference type="Pfam" id="PF07715"/>
    </source>
</evidence>
<dbReference type="InterPro" id="IPR039426">
    <property type="entry name" value="TonB-dep_rcpt-like"/>
</dbReference>
<keyword evidence="8 15" id="KW-0675">Receptor</keyword>
<dbReference type="AlphaFoldDB" id="F0S104"/>
<protein>
    <submittedName>
        <fullName evidence="15">TonB-dependent receptor</fullName>
    </submittedName>
</protein>
<keyword evidence="3 10" id="KW-1134">Transmembrane beta strand</keyword>
<feature type="domain" description="TonB-dependent receptor plug" evidence="14">
    <location>
        <begin position="37"/>
        <end position="127"/>
    </location>
</feature>
<dbReference type="OrthoDB" id="9759247at2"/>
<keyword evidence="16" id="KW-1185">Reference proteome</keyword>
<name>F0S104_DESTD</name>
<dbReference type="EMBL" id="CP002543">
    <property type="protein sequence ID" value="ADY72808.1"/>
    <property type="molecule type" value="Genomic_DNA"/>
</dbReference>
<reference evidence="16" key="2">
    <citation type="submission" date="2011-02" db="EMBL/GenBank/DDBJ databases">
        <title>The complete genome of Desulfurobacterium thermolithotrophum DSM 11699.</title>
        <authorList>
            <consortium name="US DOE Joint Genome Institute (JGI-PGF)"/>
            <person name="Lucas S."/>
            <person name="Copeland A."/>
            <person name="Lapidus A."/>
            <person name="Bruce D."/>
            <person name="Goodwin L."/>
            <person name="Pitluck S."/>
            <person name="Kyrpides N."/>
            <person name="Mavromatis K."/>
            <person name="Pagani I."/>
            <person name="Ivanova N."/>
            <person name="Mikhailova N."/>
            <person name="Daligault H."/>
            <person name="Detter J.C."/>
            <person name="Tapia R."/>
            <person name="Han C."/>
            <person name="Land M."/>
            <person name="Hauser L."/>
            <person name="Markowitz V."/>
            <person name="Cheng J.-F."/>
            <person name="Hugenholtz P."/>
            <person name="Woyke T."/>
            <person name="Wu D."/>
            <person name="Spring S."/>
            <person name="Brambilla E."/>
            <person name="Klenk H.-P."/>
            <person name="Eisen J.A."/>
        </authorList>
    </citation>
    <scope>NUCLEOTIDE SEQUENCE [LARGE SCALE GENOMIC DNA]</scope>
    <source>
        <strain evidence="16">DSM 11699 / BSA</strain>
    </source>
</reference>
<keyword evidence="6 11" id="KW-0798">TonB box</keyword>
<dbReference type="Pfam" id="PF00593">
    <property type="entry name" value="TonB_dep_Rec_b-barrel"/>
    <property type="match status" value="1"/>
</dbReference>
<evidence type="ECO:0000313" key="15">
    <source>
        <dbReference type="EMBL" id="ADY72808.1"/>
    </source>
</evidence>
<dbReference type="InterPro" id="IPR036942">
    <property type="entry name" value="Beta-barrel_TonB_sf"/>
</dbReference>
<dbReference type="PANTHER" id="PTHR30069">
    <property type="entry name" value="TONB-DEPENDENT OUTER MEMBRANE RECEPTOR"/>
    <property type="match status" value="1"/>
</dbReference>
<dbReference type="STRING" id="868864.Dester_0150"/>
<keyword evidence="5 12" id="KW-0732">Signal</keyword>
<dbReference type="Proteomes" id="UP000007102">
    <property type="component" value="Chromosome"/>
</dbReference>
<dbReference type="RefSeq" id="WP_013637768.1">
    <property type="nucleotide sequence ID" value="NC_015185.1"/>
</dbReference>
<evidence type="ECO:0000256" key="12">
    <source>
        <dbReference type="SAM" id="SignalP"/>
    </source>
</evidence>
<feature type="signal peptide" evidence="12">
    <location>
        <begin position="1"/>
        <end position="18"/>
    </location>
</feature>
<keyword evidence="9 10" id="KW-0998">Cell outer membrane</keyword>
<evidence type="ECO:0000256" key="4">
    <source>
        <dbReference type="ARBA" id="ARBA00022692"/>
    </source>
</evidence>
<comment type="similarity">
    <text evidence="10 11">Belongs to the TonB-dependent receptor family.</text>
</comment>
<dbReference type="FunCoup" id="F0S104">
    <property type="interactions" value="81"/>
</dbReference>
<evidence type="ECO:0000256" key="9">
    <source>
        <dbReference type="ARBA" id="ARBA00023237"/>
    </source>
</evidence>
<evidence type="ECO:0000313" key="16">
    <source>
        <dbReference type="Proteomes" id="UP000007102"/>
    </source>
</evidence>
<feature type="chain" id="PRO_5003256591" evidence="12">
    <location>
        <begin position="19"/>
        <end position="662"/>
    </location>
</feature>
<dbReference type="Pfam" id="PF07715">
    <property type="entry name" value="Plug"/>
    <property type="match status" value="1"/>
</dbReference>
<dbReference type="InterPro" id="IPR000531">
    <property type="entry name" value="Beta-barrel_TonB"/>
</dbReference>
<evidence type="ECO:0000256" key="3">
    <source>
        <dbReference type="ARBA" id="ARBA00022452"/>
    </source>
</evidence>